<dbReference type="Gene3D" id="3.40.50.150">
    <property type="entry name" value="Vaccinia Virus protein VP39"/>
    <property type="match status" value="1"/>
</dbReference>
<dbReference type="InterPro" id="IPR001650">
    <property type="entry name" value="Helicase_C-like"/>
</dbReference>
<dbReference type="PANTHER" id="PTHR41313:SF1">
    <property type="entry name" value="DNA METHYLASE ADENINE-SPECIFIC DOMAIN-CONTAINING PROTEIN"/>
    <property type="match status" value="1"/>
</dbReference>
<evidence type="ECO:0000256" key="1">
    <source>
        <dbReference type="ARBA" id="ARBA00006594"/>
    </source>
</evidence>
<keyword evidence="5" id="KW-0547">Nucleotide-binding</keyword>
<feature type="compositionally biased region" description="Basic and acidic residues" evidence="3">
    <location>
        <begin position="2023"/>
        <end position="2035"/>
    </location>
</feature>
<comment type="similarity">
    <text evidence="1">Belongs to the N(4)/N(6)-methyltransferase family.</text>
</comment>
<feature type="compositionally biased region" description="Basic and acidic residues" evidence="3">
    <location>
        <begin position="748"/>
        <end position="765"/>
    </location>
</feature>
<evidence type="ECO:0000313" key="5">
    <source>
        <dbReference type="EMBL" id="EFA97189.1"/>
    </source>
</evidence>
<evidence type="ECO:0000259" key="4">
    <source>
        <dbReference type="PROSITE" id="PS51194"/>
    </source>
</evidence>
<name>D1W0F3_9BACT</name>
<feature type="compositionally biased region" description="Basic and acidic residues" evidence="3">
    <location>
        <begin position="432"/>
        <end position="442"/>
    </location>
</feature>
<dbReference type="Proteomes" id="UP000004001">
    <property type="component" value="Unassembled WGS sequence"/>
</dbReference>
<keyword evidence="5" id="KW-0378">Hydrolase</keyword>
<dbReference type="InterPro" id="IPR021341">
    <property type="entry name" value="DUF2958"/>
</dbReference>
<keyword evidence="5" id="KW-0067">ATP-binding</keyword>
<feature type="coiled-coil region" evidence="2">
    <location>
        <begin position="1296"/>
        <end position="1352"/>
    </location>
</feature>
<feature type="domain" description="Helicase C-terminal" evidence="4">
    <location>
        <begin position="1593"/>
        <end position="1773"/>
    </location>
</feature>
<dbReference type="Gene3D" id="3.40.50.300">
    <property type="entry name" value="P-loop containing nucleotide triphosphate hydrolases"/>
    <property type="match status" value="2"/>
</dbReference>
<proteinExistence type="inferred from homology"/>
<dbReference type="eggNOG" id="COG4646">
    <property type="taxonomic scope" value="Bacteria"/>
</dbReference>
<dbReference type="RefSeq" id="WP_008124770.1">
    <property type="nucleotide sequence ID" value="NZ_ADEF01000045.1"/>
</dbReference>
<feature type="compositionally biased region" description="Low complexity" evidence="3">
    <location>
        <begin position="715"/>
        <end position="725"/>
    </location>
</feature>
<feature type="region of interest" description="Disordered" evidence="3">
    <location>
        <begin position="420"/>
        <end position="452"/>
    </location>
</feature>
<dbReference type="Pfam" id="PF00271">
    <property type="entry name" value="Helicase_C"/>
    <property type="match status" value="1"/>
</dbReference>
<feature type="region of interest" description="Disordered" evidence="3">
    <location>
        <begin position="2011"/>
        <end position="2064"/>
    </location>
</feature>
<dbReference type="InterPro" id="IPR052933">
    <property type="entry name" value="DNA_Protect_Modify"/>
</dbReference>
<evidence type="ECO:0000256" key="3">
    <source>
        <dbReference type="SAM" id="MobiDB-lite"/>
    </source>
</evidence>
<dbReference type="PRINTS" id="PR00507">
    <property type="entry name" value="N12N6MTFRASE"/>
</dbReference>
<dbReference type="eggNOG" id="COG0827">
    <property type="taxonomic scope" value="Bacteria"/>
</dbReference>
<dbReference type="CDD" id="cd02440">
    <property type="entry name" value="AdoMet_MTases"/>
    <property type="match status" value="1"/>
</dbReference>
<dbReference type="GO" id="GO:0003677">
    <property type="term" value="F:DNA binding"/>
    <property type="evidence" value="ECO:0007669"/>
    <property type="project" value="InterPro"/>
</dbReference>
<reference evidence="5 6" key="1">
    <citation type="submission" date="2009-12" db="EMBL/GenBank/DDBJ databases">
        <title>Genome Sequence of Prevotella timonensis CRIS 5C-B1.</title>
        <authorList>
            <person name="Durkin A.S."/>
            <person name="Madupu R."/>
            <person name="Torralba M."/>
            <person name="Methe B."/>
            <person name="Sutton G."/>
            <person name="Strausberg R.L."/>
            <person name="Nelson K.E."/>
        </authorList>
    </citation>
    <scope>NUCLEOTIDE SEQUENCE [LARGE SCALE GENOMIC DNA]</scope>
    <source>
        <strain evidence="5 6">CRIS 5C-B1</strain>
    </source>
</reference>
<dbReference type="Pfam" id="PF02384">
    <property type="entry name" value="N6_Mtase"/>
    <property type="match status" value="1"/>
</dbReference>
<dbReference type="PROSITE" id="PS51194">
    <property type="entry name" value="HELICASE_CTER"/>
    <property type="match status" value="1"/>
</dbReference>
<dbReference type="InterPro" id="IPR027417">
    <property type="entry name" value="P-loop_NTPase"/>
</dbReference>
<evidence type="ECO:0000313" key="6">
    <source>
        <dbReference type="Proteomes" id="UP000004001"/>
    </source>
</evidence>
<dbReference type="SUPFAM" id="SSF52540">
    <property type="entry name" value="P-loop containing nucleoside triphosphate hydrolases"/>
    <property type="match status" value="2"/>
</dbReference>
<keyword evidence="5" id="KW-0347">Helicase</keyword>
<keyword evidence="2" id="KW-0175">Coiled coil</keyword>
<keyword evidence="6" id="KW-1185">Reference proteome</keyword>
<dbReference type="GO" id="GO:0008170">
    <property type="term" value="F:N-methyltransferase activity"/>
    <property type="evidence" value="ECO:0007669"/>
    <property type="project" value="InterPro"/>
</dbReference>
<dbReference type="InterPro" id="IPR029063">
    <property type="entry name" value="SAM-dependent_MTases_sf"/>
</dbReference>
<feature type="region of interest" description="Disordered" evidence="3">
    <location>
        <begin position="698"/>
        <end position="779"/>
    </location>
</feature>
<dbReference type="eggNOG" id="COG0553">
    <property type="taxonomic scope" value="Bacteria"/>
</dbReference>
<dbReference type="EMBL" id="ADEF01000045">
    <property type="protein sequence ID" value="EFA97189.1"/>
    <property type="molecule type" value="Genomic_DNA"/>
</dbReference>
<dbReference type="SUPFAM" id="SSF53335">
    <property type="entry name" value="S-adenosyl-L-methionine-dependent methyltransferases"/>
    <property type="match status" value="1"/>
</dbReference>
<protein>
    <submittedName>
        <fullName evidence="5">Helicase C-terminal domain protein</fullName>
    </submittedName>
</protein>
<organism evidence="5 6">
    <name type="scientific">Hoylesella timonensis CRIS 5C-B1</name>
    <dbReference type="NCBI Taxonomy" id="679189"/>
    <lineage>
        <taxon>Bacteria</taxon>
        <taxon>Pseudomonadati</taxon>
        <taxon>Bacteroidota</taxon>
        <taxon>Bacteroidia</taxon>
        <taxon>Bacteroidales</taxon>
        <taxon>Prevotellaceae</taxon>
        <taxon>Hoylesella</taxon>
    </lineage>
</organism>
<gene>
    <name evidence="5" type="ORF">HMPREF9019_1049</name>
</gene>
<accession>D1W0F3</accession>
<dbReference type="PANTHER" id="PTHR41313">
    <property type="entry name" value="ADENINE-SPECIFIC METHYLTRANSFERASE"/>
    <property type="match status" value="1"/>
</dbReference>
<dbReference type="Pfam" id="PF11171">
    <property type="entry name" value="DUF2958"/>
    <property type="match status" value="1"/>
</dbReference>
<comment type="caution">
    <text evidence="5">The sequence shown here is derived from an EMBL/GenBank/DDBJ whole genome shotgun (WGS) entry which is preliminary data.</text>
</comment>
<sequence length="2064" mass="235739">MAYNKKAVLEGNTEAIRVILRLEKERREATEAEKVLLRGYQGFGGLKCVLNRCDNPDDLRYWSASEQNLFAPTQRLKQMIYRDAVDASTAKRYWESIKASVLTSFYTDTRIVSAIADALNVTDVQIRRCLDPSAGMGAFTETFAKSAGMVDAMDKDLLTARITQALHPYGKDNIFVRQEPFEAIGELEEKDKYDLITSNIPFGDFMIYDRSYSKGENILKRESTRTIHNYFFVKGLDTIKEGGLLAFITSQGVLDSPKNEAIRRYLMQNSRLISAIRLPSGMFSENAGTDVGSDLIVLQKQSGKEIGEGIEQQFVKTASVSKGDGFSIAFNHNSLFEGEWKDISHRTIATNRTMGTDPYGKPAWEYTFDGSIEDMADSLRTQLSLEVEQRFDRKLYETGIPMTEEEWQVHVDKMVQKVQGGLKTEQPPLLQESKDKEEKKEDKEDEKEEENAYNLMPDSTKKQLPKLYATEKQLIGDRTAYARYFFPMGAYTAYMLEYDPKERIGFGAVTMGYGWELGYMSLKEMEEVKIHGLGIERDLYFKPTKLHEIAELEEIVRGQYTKEPIIEEIKDESRQEVLRPVQEGTQPQAMVEQVEEVLKVEEAAPVLHTEPETEPAPEGVPVITLQRQYEQESREIRTDVEAPREMNGQTVFFDEDHHPIMDSTIETEAMEQFLFAPEEYSLWTQDVARVNNEIKEAAQQKKVSDNQPLSASRQPKPARSTPSSSRRSKKTASAPVREPSLFDFMEEAEPRKPQPIAEVKKEFDASPRPFLSSPDSHLRDGSIVVQNGQVGFLSDLKRHPTFNPMDLPFAQLSRLKAYIGIRESYHRLYDYEANNQAEDKEEREKLNRLYDGYVGRWGYFNQKTNTDVIKMDATGVEMLFLERSENGKYIKADIFDHPTAFSTSELSIASDPMEALGASLNKYGTVELDYMSSLLPDMEESDMLSALEGRIFYNPEEDSYEVADKFISGNVIEKAERIESWLLDHPEHEEAKQSLTALRAATPTPIPFADLDFNLGERWIPAKVYGKFASEFFETDIRVSYHSNMDEYAIGCDQKNGNIWHKYAVQGEFRRYDGLNLLKHALHNTIPDINKSKTILDAEGNEKTIKVRDGHAIQMANAKIEEIRQGFVDWLGRTPDTFKEQLSDRYNRLFNCFVRPNFDGTHQSFPDLDLKRLGIQDLYKSQKDAVWMLKTNGGGICDHEVGAGKTLIMCTAAYEMKRLGLANKPMIIGLKANVFDIADTFRKAYPNAKILYPGKNDFSKQNRQRIFNDIKNNDWDCIILTHEQFGMIPQALEIQEAILQKEKDSVEENLEVLRMQGADISRAMLKGLEKRKQTLEAKLQDIQDSIAERKDDAVDFKMMGIDHLFVDESHQFKNLMFNTRHDRVSGLGNPDGSQRALNMLFAIRTIQERSGKDLGATFLSGTTISNSLTELYLLFKYLRPQALEKQGINSFDAWAAVFAKKSTDYEFSITNEIIQKERFRTFIKVPELASFYAEICDFRTAKDIGIDRPEKNEILHNIPPTPEQEEFIGKLMEFAKNGDATLLGRAPLSESEEKAKMLIATDYARKMSLDLRMIDENAYSDHIDNKASHCAKMLNDYYQKYDAQKGTQFVFSDLGTYKPGGEFNIYSEIKRKLVEDYHIPSYEIRFIQECKNEKAKKAMVDAMNRGDIRIIFGSTSMLGTGVNAQQRAVAVHQLDTPWRPSDLEQRNGRAIRKGNLVAKEFANNKVDVIIYAVERSLDSYKFNLLHNKQLFINQLKTNTLGSRTIDEGSMDEDSGMNFSEYVAVLSGNTDLLEKARLDKKITTLESERKNFLRERDAATGKLAEIESSVSFHSDKIKEAKADLACFKQRVERDKEGLPVNKLIIKGVEDCTDIKIVAARLHEIEEKARTKGEYNKIGDIYGFSIMVKTESTSKDLFDCSVNRFFVKGQESIYYNYNNGKLATDPKLACENFVNALERIPKLIESHEKEIAKVVANKEVYTNFANSSWKKENELRSLKSEAAELDRKIALTLAPPEGEKEETEEMKQGEDLSDHYHSGGVKNESYLVQDREDNSRLQSFRPKWRH</sequence>
<dbReference type="InterPro" id="IPR003356">
    <property type="entry name" value="DNA_methylase_A-5"/>
</dbReference>
<dbReference type="GO" id="GO:0004386">
    <property type="term" value="F:helicase activity"/>
    <property type="evidence" value="ECO:0007669"/>
    <property type="project" value="UniProtKB-KW"/>
</dbReference>
<dbReference type="SMART" id="SM00490">
    <property type="entry name" value="HELICc"/>
    <property type="match status" value="1"/>
</dbReference>
<evidence type="ECO:0000256" key="2">
    <source>
        <dbReference type="SAM" id="Coils"/>
    </source>
</evidence>